<dbReference type="EMBL" id="AMZH03007169">
    <property type="protein sequence ID" value="RRT61986.1"/>
    <property type="molecule type" value="Genomic_DNA"/>
</dbReference>
<evidence type="ECO:0000313" key="1">
    <source>
        <dbReference type="EMBL" id="RRT61986.1"/>
    </source>
</evidence>
<dbReference type="Proteomes" id="UP000287651">
    <property type="component" value="Unassembled WGS sequence"/>
</dbReference>
<proteinExistence type="predicted"/>
<sequence length="76" mass="8173">MEQGGCRLIAEVAAFQKRSRLAEVAAAIAARGRTRWGIEEESTNGGSGCGCCSRPDVVGNHYRLTARIQLVLGKRL</sequence>
<dbReference type="AlphaFoldDB" id="A0A426ZDJ2"/>
<gene>
    <name evidence="1" type="ORF">B296_00038472</name>
</gene>
<name>A0A426ZDJ2_ENSVE</name>
<evidence type="ECO:0000313" key="2">
    <source>
        <dbReference type="Proteomes" id="UP000287651"/>
    </source>
</evidence>
<accession>A0A426ZDJ2</accession>
<reference evidence="1 2" key="1">
    <citation type="journal article" date="2014" name="Agronomy (Basel)">
        <title>A Draft Genome Sequence for Ensete ventricosum, the Drought-Tolerant Tree Against Hunger.</title>
        <authorList>
            <person name="Harrison J."/>
            <person name="Moore K.A."/>
            <person name="Paszkiewicz K."/>
            <person name="Jones T."/>
            <person name="Grant M."/>
            <person name="Ambacheew D."/>
            <person name="Muzemil S."/>
            <person name="Studholme D.J."/>
        </authorList>
    </citation>
    <scope>NUCLEOTIDE SEQUENCE [LARGE SCALE GENOMIC DNA]</scope>
</reference>
<protein>
    <submittedName>
        <fullName evidence="1">Uncharacterized protein</fullName>
    </submittedName>
</protein>
<comment type="caution">
    <text evidence="1">The sequence shown here is derived from an EMBL/GenBank/DDBJ whole genome shotgun (WGS) entry which is preliminary data.</text>
</comment>
<organism evidence="1 2">
    <name type="scientific">Ensete ventricosum</name>
    <name type="common">Abyssinian banana</name>
    <name type="synonym">Musa ensete</name>
    <dbReference type="NCBI Taxonomy" id="4639"/>
    <lineage>
        <taxon>Eukaryota</taxon>
        <taxon>Viridiplantae</taxon>
        <taxon>Streptophyta</taxon>
        <taxon>Embryophyta</taxon>
        <taxon>Tracheophyta</taxon>
        <taxon>Spermatophyta</taxon>
        <taxon>Magnoliopsida</taxon>
        <taxon>Liliopsida</taxon>
        <taxon>Zingiberales</taxon>
        <taxon>Musaceae</taxon>
        <taxon>Ensete</taxon>
    </lineage>
</organism>